<dbReference type="Pfam" id="PF19568">
    <property type="entry name" value="Spore_III_AA"/>
    <property type="match status" value="1"/>
</dbReference>
<sequence>MKERTKRFINACDCLTPQIKNILIHIKECEICEEIRLRAGRPIYAVWNDKEHKLGEYIITQNNLQEILSRAARYSVHSYSEYIAQGFLPLDGGHRLGICGTAVINNGKISGIRTISSLNLRIAQEYLGCADSLMPHIFFKNGRPKNVLILSPPAYGKTTILRDLIRQVSNKGVRISVADERGELTALNNGIAQFDIGTHTDIIEAPKAEAVLMLLKTMSPKIIALDEITSPDDLKAIDYACNCGVSIFASAHAISIDDLKNRPLYNEMMKLNIFDIIISLEKHENTRKINILQGGI</sequence>
<reference evidence="4" key="2">
    <citation type="submission" date="2021-04" db="EMBL/GenBank/DDBJ databases">
        <authorList>
            <person name="Gilroy R."/>
        </authorList>
    </citation>
    <scope>NUCLEOTIDE SEQUENCE</scope>
    <source>
        <strain evidence="4">CHK193-4272</strain>
    </source>
</reference>
<keyword evidence="1" id="KW-0547">Nucleotide-binding</keyword>
<dbReference type="PANTHER" id="PTHR20953">
    <property type="entry name" value="KINASE-RELATED"/>
    <property type="match status" value="1"/>
</dbReference>
<proteinExistence type="predicted"/>
<reference evidence="4" key="1">
    <citation type="journal article" date="2021" name="PeerJ">
        <title>Extensive microbial diversity within the chicken gut microbiome revealed by metagenomics and culture.</title>
        <authorList>
            <person name="Gilroy R."/>
            <person name="Ravi A."/>
            <person name="Getino M."/>
            <person name="Pursley I."/>
            <person name="Horton D.L."/>
            <person name="Alikhan N.F."/>
            <person name="Baker D."/>
            <person name="Gharbi K."/>
            <person name="Hall N."/>
            <person name="Watson M."/>
            <person name="Adriaenssens E.M."/>
            <person name="Foster-Nyarko E."/>
            <person name="Jarju S."/>
            <person name="Secka A."/>
            <person name="Antonio M."/>
            <person name="Oren A."/>
            <person name="Chaudhuri R.R."/>
            <person name="La Ragione R."/>
            <person name="Hildebrand F."/>
            <person name="Pallen M.J."/>
        </authorList>
    </citation>
    <scope>NUCLEOTIDE SEQUENCE</scope>
    <source>
        <strain evidence="4">CHK193-4272</strain>
    </source>
</reference>
<accession>A0A9D1THA9</accession>
<evidence type="ECO:0000256" key="1">
    <source>
        <dbReference type="ARBA" id="ARBA00022741"/>
    </source>
</evidence>
<name>A0A9D1THA9_9FIRM</name>
<organism evidence="4 5">
    <name type="scientific">Candidatus Butyricicoccus avistercoris</name>
    <dbReference type="NCBI Taxonomy" id="2838518"/>
    <lineage>
        <taxon>Bacteria</taxon>
        <taxon>Bacillati</taxon>
        <taxon>Bacillota</taxon>
        <taxon>Clostridia</taxon>
        <taxon>Eubacteriales</taxon>
        <taxon>Butyricicoccaceae</taxon>
        <taxon>Butyricicoccus</taxon>
    </lineage>
</organism>
<dbReference type="Proteomes" id="UP000886808">
    <property type="component" value="Unassembled WGS sequence"/>
</dbReference>
<evidence type="ECO:0000259" key="3">
    <source>
        <dbReference type="Pfam" id="PF19568"/>
    </source>
</evidence>
<evidence type="ECO:0000256" key="2">
    <source>
        <dbReference type="ARBA" id="ARBA00022840"/>
    </source>
</evidence>
<evidence type="ECO:0000313" key="4">
    <source>
        <dbReference type="EMBL" id="HIV61784.1"/>
    </source>
</evidence>
<dbReference type="InterPro" id="IPR027417">
    <property type="entry name" value="P-loop_NTPase"/>
</dbReference>
<dbReference type="EMBL" id="DXIE01000021">
    <property type="protein sequence ID" value="HIV61784.1"/>
    <property type="molecule type" value="Genomic_DNA"/>
</dbReference>
<gene>
    <name evidence="4" type="ORF">H9746_02910</name>
</gene>
<comment type="caution">
    <text evidence="4">The sequence shown here is derived from an EMBL/GenBank/DDBJ whole genome shotgun (WGS) entry which is preliminary data.</text>
</comment>
<protein>
    <submittedName>
        <fullName evidence="4">Stage III sporulation protein AB</fullName>
    </submittedName>
</protein>
<evidence type="ECO:0000313" key="5">
    <source>
        <dbReference type="Proteomes" id="UP000886808"/>
    </source>
</evidence>
<keyword evidence="2" id="KW-0067">ATP-binding</keyword>
<dbReference type="SUPFAM" id="SSF52540">
    <property type="entry name" value="P-loop containing nucleoside triphosphate hydrolases"/>
    <property type="match status" value="1"/>
</dbReference>
<feature type="domain" description="Stage III sporulation protein AA AAA+ ATPase" evidence="3">
    <location>
        <begin position="14"/>
        <end position="289"/>
    </location>
</feature>
<dbReference type="AlphaFoldDB" id="A0A9D1THA9"/>
<dbReference type="GO" id="GO:0005524">
    <property type="term" value="F:ATP binding"/>
    <property type="evidence" value="ECO:0007669"/>
    <property type="project" value="UniProtKB-KW"/>
</dbReference>
<dbReference type="PANTHER" id="PTHR20953:SF3">
    <property type="entry name" value="P-LOOP CONTAINING NUCLEOSIDE TRIPHOSPHATE HYDROLASES SUPERFAMILY PROTEIN"/>
    <property type="match status" value="1"/>
</dbReference>
<dbReference type="Gene3D" id="3.40.50.300">
    <property type="entry name" value="P-loop containing nucleotide triphosphate hydrolases"/>
    <property type="match status" value="1"/>
</dbReference>
<dbReference type="InterPro" id="IPR045735">
    <property type="entry name" value="Spore_III_AA_AAA+_ATPase"/>
</dbReference>